<keyword evidence="1" id="KW-0540">Nuclease</keyword>
<dbReference type="InterPro" id="IPR025310">
    <property type="entry name" value="DUF4164"/>
</dbReference>
<keyword evidence="1" id="KW-0378">Hydrolase</keyword>
<accession>A0ABU0JFI3</accession>
<keyword evidence="2" id="KW-1185">Reference proteome</keyword>
<comment type="caution">
    <text evidence="1">The sequence shown here is derived from an EMBL/GenBank/DDBJ whole genome shotgun (WGS) entry which is preliminary data.</text>
</comment>
<sequence>MTASPSLDTALQRLAAALSRIEDAVERRIEADRVGASREVEVQALSDDRARLAQELDESFARCARAEAANRDVSRRLDQAIDTIRTVLEHQDP</sequence>
<dbReference type="EMBL" id="JAUSVX010000010">
    <property type="protein sequence ID" value="MDQ0472019.1"/>
    <property type="molecule type" value="Genomic_DNA"/>
</dbReference>
<protein>
    <submittedName>
        <fullName evidence="1">Exonuclease VII small subunit</fullName>
    </submittedName>
</protein>
<evidence type="ECO:0000313" key="1">
    <source>
        <dbReference type="EMBL" id="MDQ0472019.1"/>
    </source>
</evidence>
<keyword evidence="1" id="KW-0269">Exonuclease</keyword>
<dbReference type="Pfam" id="PF13747">
    <property type="entry name" value="DUF4164"/>
    <property type="match status" value="1"/>
</dbReference>
<organism evidence="1 2">
    <name type="scientific">Labrys wisconsinensis</name>
    <dbReference type="NCBI Taxonomy" id="425677"/>
    <lineage>
        <taxon>Bacteria</taxon>
        <taxon>Pseudomonadati</taxon>
        <taxon>Pseudomonadota</taxon>
        <taxon>Alphaproteobacteria</taxon>
        <taxon>Hyphomicrobiales</taxon>
        <taxon>Xanthobacteraceae</taxon>
        <taxon>Labrys</taxon>
    </lineage>
</organism>
<reference evidence="1 2" key="1">
    <citation type="submission" date="2023-07" db="EMBL/GenBank/DDBJ databases">
        <title>Genomic Encyclopedia of Type Strains, Phase IV (KMG-IV): sequencing the most valuable type-strain genomes for metagenomic binning, comparative biology and taxonomic classification.</title>
        <authorList>
            <person name="Goeker M."/>
        </authorList>
    </citation>
    <scope>NUCLEOTIDE SEQUENCE [LARGE SCALE GENOMIC DNA]</scope>
    <source>
        <strain evidence="1 2">DSM 19619</strain>
    </source>
</reference>
<dbReference type="RefSeq" id="WP_307278115.1">
    <property type="nucleotide sequence ID" value="NZ_JAUSVX010000010.1"/>
</dbReference>
<dbReference type="Proteomes" id="UP001242480">
    <property type="component" value="Unassembled WGS sequence"/>
</dbReference>
<evidence type="ECO:0000313" key="2">
    <source>
        <dbReference type="Proteomes" id="UP001242480"/>
    </source>
</evidence>
<gene>
    <name evidence="1" type="ORF">QO011_005046</name>
</gene>
<dbReference type="GO" id="GO:0004527">
    <property type="term" value="F:exonuclease activity"/>
    <property type="evidence" value="ECO:0007669"/>
    <property type="project" value="UniProtKB-KW"/>
</dbReference>
<proteinExistence type="predicted"/>
<name>A0ABU0JFI3_9HYPH</name>